<dbReference type="RefSeq" id="XP_006678587.1">
    <property type="nucleotide sequence ID" value="XM_006678524.1"/>
</dbReference>
<feature type="compositionally biased region" description="Low complexity" evidence="6">
    <location>
        <begin position="33"/>
        <end position="47"/>
    </location>
</feature>
<dbReference type="Gene3D" id="1.20.5.170">
    <property type="match status" value="1"/>
</dbReference>
<dbReference type="HOGENOM" id="CLU_303638_0_0_1"/>
<keyword evidence="9" id="KW-1185">Reference proteome</keyword>
<feature type="compositionally biased region" description="Low complexity" evidence="6">
    <location>
        <begin position="330"/>
        <end position="339"/>
    </location>
</feature>
<dbReference type="Pfam" id="PF07716">
    <property type="entry name" value="bZIP_2"/>
    <property type="match status" value="1"/>
</dbReference>
<accession>F4P1V1</accession>
<dbReference type="GO" id="GO:0048188">
    <property type="term" value="C:Set1C/COMPASS complex"/>
    <property type="evidence" value="ECO:0000318"/>
    <property type="project" value="GO_Central"/>
</dbReference>
<evidence type="ECO:0000256" key="3">
    <source>
        <dbReference type="ARBA" id="ARBA00022737"/>
    </source>
</evidence>
<dbReference type="CDD" id="cd14705">
    <property type="entry name" value="bZIP_Zip1"/>
    <property type="match status" value="1"/>
</dbReference>
<feature type="region of interest" description="Disordered" evidence="6">
    <location>
        <begin position="304"/>
        <end position="353"/>
    </location>
</feature>
<proteinExistence type="predicted"/>
<dbReference type="GO" id="GO:0003700">
    <property type="term" value="F:DNA-binding transcription factor activity"/>
    <property type="evidence" value="ECO:0007669"/>
    <property type="project" value="InterPro"/>
</dbReference>
<evidence type="ECO:0000313" key="9">
    <source>
        <dbReference type="Proteomes" id="UP000007241"/>
    </source>
</evidence>
<dbReference type="Pfam" id="PF00400">
    <property type="entry name" value="WD40"/>
    <property type="match status" value="1"/>
</dbReference>
<dbReference type="GeneID" id="18240623"/>
<dbReference type="OrthoDB" id="196858at2759"/>
<organism evidence="8 9">
    <name type="scientific">Batrachochytrium dendrobatidis (strain JAM81 / FGSC 10211)</name>
    <name type="common">Frog chytrid fungus</name>
    <dbReference type="NCBI Taxonomy" id="684364"/>
    <lineage>
        <taxon>Eukaryota</taxon>
        <taxon>Fungi</taxon>
        <taxon>Fungi incertae sedis</taxon>
        <taxon>Chytridiomycota</taxon>
        <taxon>Chytridiomycota incertae sedis</taxon>
        <taxon>Chytridiomycetes</taxon>
        <taxon>Rhizophydiales</taxon>
        <taxon>Rhizophydiales incertae sedis</taxon>
        <taxon>Batrachochytrium</taxon>
    </lineage>
</organism>
<dbReference type="PROSITE" id="PS50294">
    <property type="entry name" value="WD_REPEATS_REGION"/>
    <property type="match status" value="1"/>
</dbReference>
<dbReference type="SMART" id="SM00320">
    <property type="entry name" value="WD40"/>
    <property type="match status" value="6"/>
</dbReference>
<evidence type="ECO:0000256" key="6">
    <source>
        <dbReference type="SAM" id="MobiDB-lite"/>
    </source>
</evidence>
<name>F4P1V1_BATDJ</name>
<dbReference type="Gene3D" id="2.130.10.10">
    <property type="entry name" value="YVTN repeat-like/Quinoprotein amine dehydrogenase"/>
    <property type="match status" value="2"/>
</dbReference>
<keyword evidence="2 5" id="KW-0853">WD repeat</keyword>
<dbReference type="Proteomes" id="UP000007241">
    <property type="component" value="Unassembled WGS sequence"/>
</dbReference>
<protein>
    <recommendedName>
        <fullName evidence="7">BZIP domain-containing protein</fullName>
    </recommendedName>
</protein>
<evidence type="ECO:0000256" key="1">
    <source>
        <dbReference type="ARBA" id="ARBA00004123"/>
    </source>
</evidence>
<keyword evidence="4" id="KW-0539">Nucleus</keyword>
<dbReference type="EMBL" id="GL882883">
    <property type="protein sequence ID" value="EGF81003.1"/>
    <property type="molecule type" value="Genomic_DNA"/>
</dbReference>
<dbReference type="STRING" id="684364.F4P1V1"/>
<sequence length="980" mass="108078">MQRDSTFPIDAMDMNAGEAIAQSIPSSQSVDKTNTTTSSTLSPSNGSISGTMGMNSYALDSFEPSLFNINPLGINEPPQPPLANDLDFWLTADFDDDDGFNKDIGLAAFKPDAQFDLASLVGSSNGSHSLSTTHFTPPALANPLHPPVPINDQPLLQQQGLSHTLQQQFAQQPMTIPPGINPALIQQYIASLVSSTIVNNSGNLLHLIDDATKNMYLQQLLTFAPLSTNNVVMPNLLPLATNRSAQSLVGSSDIPTIPNLNLHVQPYMNPSFTGSSASTLPTYPFSAMPPTVITNPSAGTIVAPATTGSTTDAVSTTPTLESPISFKAGSAATSTAPTSENAKGKSAARDTADGALEEELDKRRRNTAASARFRAKKKAREQAIEQTAKQMTDRVQYMKDQLRTQDMEIRWLRHLVVNRDGAKRLSEIYEENGLHFVPETFSGNLSQVTAEQVAAAVSIVLNQPQEPSKSSHEYTRIGHEFGTTGQVTDLSLAMIPSVSKQFKLTGLNRSIRLADEEAATTTTCAYNRRANLVAAGTRDGRCLIWDLDTRAIALRLKGHAQPITSVSWTRRGRHVLTSSRDWNCIVWDLKSSSRRYTAKFKSPVLEAQMHPRNKDMFVALVVGDSPILVKFSKTKSERLEKITLKMDLASEVAYNESAVGSKPLASEIQTTTALFSPNGELIYVGTKKGHVYVFRSDNAQLQTILMMGTSAIKQICFNRDGRNMLVNTHDRTIRCFVLDYKDNGTILFELLNKYQDSVDRNQWTKCCFSADGDMVVGALSSSQKHNIFIWDKTMGNLVKMLEGPREGLVDMVWHPTRPIIATVSHFGVIYFWGVAYTQNYSAFAPFFTELEDNRDYQEQEDEFDQDIDDDKNMGVEAPPSPTIDVDVVTKDRGIYVSDTDDSGWDSDEFSDISSTLLGIPPLAKLPYQSDEVCKNSESLVRSELDLEHEMDVDEKPYSKIKQPISRQKRLRPPFVIPMNI</sequence>
<dbReference type="InterPro" id="IPR019775">
    <property type="entry name" value="WD40_repeat_CS"/>
</dbReference>
<dbReference type="PROSITE" id="PS50082">
    <property type="entry name" value="WD_REPEATS_2"/>
    <property type="match status" value="1"/>
</dbReference>
<gene>
    <name evidence="8" type="ORF">BATDEDRAFT_35007</name>
</gene>
<dbReference type="InterPro" id="IPR024977">
    <property type="entry name" value="Apc4-like_WD40_dom"/>
</dbReference>
<dbReference type="InterPro" id="IPR046347">
    <property type="entry name" value="bZIP_sf"/>
</dbReference>
<evidence type="ECO:0000259" key="7">
    <source>
        <dbReference type="PROSITE" id="PS00036"/>
    </source>
</evidence>
<dbReference type="InterPro" id="IPR036322">
    <property type="entry name" value="WD40_repeat_dom_sf"/>
</dbReference>
<dbReference type="SUPFAM" id="SSF50978">
    <property type="entry name" value="WD40 repeat-like"/>
    <property type="match status" value="1"/>
</dbReference>
<comment type="subcellular location">
    <subcellularLocation>
        <location evidence="1">Nucleus</location>
    </subcellularLocation>
</comment>
<dbReference type="PROSITE" id="PS00678">
    <property type="entry name" value="WD_REPEATS_1"/>
    <property type="match status" value="2"/>
</dbReference>
<feature type="region of interest" description="Disordered" evidence="6">
    <location>
        <begin position="22"/>
        <end position="47"/>
    </location>
</feature>
<dbReference type="InterPro" id="IPR004827">
    <property type="entry name" value="bZIP"/>
</dbReference>
<dbReference type="Pfam" id="PF12894">
    <property type="entry name" value="ANAPC4_WD40"/>
    <property type="match status" value="1"/>
</dbReference>
<dbReference type="InParanoid" id="F4P1V1"/>
<feature type="compositionally biased region" description="Polar residues" evidence="6">
    <location>
        <begin position="23"/>
        <end position="32"/>
    </location>
</feature>
<feature type="repeat" description="WD" evidence="5">
    <location>
        <begin position="556"/>
        <end position="597"/>
    </location>
</feature>
<dbReference type="InterPro" id="IPR015943">
    <property type="entry name" value="WD40/YVTN_repeat-like_dom_sf"/>
</dbReference>
<evidence type="ECO:0000256" key="4">
    <source>
        <dbReference type="ARBA" id="ARBA00023242"/>
    </source>
</evidence>
<evidence type="ECO:0000313" key="8">
    <source>
        <dbReference type="EMBL" id="EGF81003.1"/>
    </source>
</evidence>
<dbReference type="AlphaFoldDB" id="F4P1V1"/>
<dbReference type="PANTHER" id="PTHR44040:SF1">
    <property type="entry name" value="RETINOBLASTOMA-BINDING PROTEIN 5"/>
    <property type="match status" value="1"/>
</dbReference>
<dbReference type="SUPFAM" id="SSF57959">
    <property type="entry name" value="Leucine zipper domain"/>
    <property type="match status" value="1"/>
</dbReference>
<dbReference type="InterPro" id="IPR001680">
    <property type="entry name" value="WD40_rpt"/>
</dbReference>
<dbReference type="InterPro" id="IPR037850">
    <property type="entry name" value="RBBP5/Swd1"/>
</dbReference>
<dbReference type="PANTHER" id="PTHR44040">
    <property type="entry name" value="RETINOBLASTOMA-BINDING PROTEIN 5"/>
    <property type="match status" value="1"/>
</dbReference>
<evidence type="ECO:0000256" key="2">
    <source>
        <dbReference type="ARBA" id="ARBA00022574"/>
    </source>
</evidence>
<reference evidence="8 9" key="1">
    <citation type="submission" date="2009-12" db="EMBL/GenBank/DDBJ databases">
        <title>The draft genome of Batrachochytrium dendrobatidis.</title>
        <authorList>
            <consortium name="US DOE Joint Genome Institute (JGI-PGF)"/>
            <person name="Kuo A."/>
            <person name="Salamov A."/>
            <person name="Schmutz J."/>
            <person name="Lucas S."/>
            <person name="Pitluck S."/>
            <person name="Rosenblum E."/>
            <person name="Stajich J."/>
            <person name="Eisen M."/>
            <person name="Grigoriev I.V."/>
        </authorList>
    </citation>
    <scope>NUCLEOTIDE SEQUENCE [LARGE SCALE GENOMIC DNA]</scope>
    <source>
        <strain evidence="9">JAM81 / FGSC 10211</strain>
    </source>
</reference>
<evidence type="ECO:0000256" key="5">
    <source>
        <dbReference type="PROSITE-ProRule" id="PRU00221"/>
    </source>
</evidence>
<feature type="domain" description="BZIP" evidence="7">
    <location>
        <begin position="362"/>
        <end position="376"/>
    </location>
</feature>
<feature type="compositionally biased region" description="Low complexity" evidence="6">
    <location>
        <begin position="305"/>
        <end position="319"/>
    </location>
</feature>
<dbReference type="PROSITE" id="PS00036">
    <property type="entry name" value="BZIP_BASIC"/>
    <property type="match status" value="1"/>
</dbReference>
<keyword evidence="3" id="KW-0677">Repeat</keyword>